<evidence type="ECO:0000313" key="6">
    <source>
        <dbReference type="EMBL" id="AHF78512.1"/>
    </source>
</evidence>
<dbReference type="PROSITE" id="PS50931">
    <property type="entry name" value="HTH_LYSR"/>
    <property type="match status" value="1"/>
</dbReference>
<protein>
    <submittedName>
        <fullName evidence="6">LysR family transcriptional regulator</fullName>
    </submittedName>
</protein>
<evidence type="ECO:0000256" key="3">
    <source>
        <dbReference type="ARBA" id="ARBA00023125"/>
    </source>
</evidence>
<keyword evidence="2" id="KW-0805">Transcription regulation</keyword>
<proteinExistence type="inferred from homology"/>
<dbReference type="RefSeq" id="WP_038668769.1">
    <property type="nucleotide sequence ID" value="NZ_CP006569.1"/>
</dbReference>
<dbReference type="Gene3D" id="3.40.190.290">
    <property type="match status" value="1"/>
</dbReference>
<keyword evidence="4" id="KW-0804">Transcription</keyword>
<evidence type="ECO:0000313" key="7">
    <source>
        <dbReference type="Proteomes" id="UP000019028"/>
    </source>
</evidence>
<dbReference type="KEGG" id="sod:Sant_3527"/>
<dbReference type="InterPro" id="IPR036388">
    <property type="entry name" value="WH-like_DNA-bd_sf"/>
</dbReference>
<dbReference type="InterPro" id="IPR050950">
    <property type="entry name" value="HTH-type_LysR_regulators"/>
</dbReference>
<organism evidence="6 7">
    <name type="scientific">Sodalis praecaptivus</name>
    <dbReference type="NCBI Taxonomy" id="1239307"/>
    <lineage>
        <taxon>Bacteria</taxon>
        <taxon>Pseudomonadati</taxon>
        <taxon>Pseudomonadota</taxon>
        <taxon>Gammaproteobacteria</taxon>
        <taxon>Enterobacterales</taxon>
        <taxon>Bruguierivoracaceae</taxon>
        <taxon>Sodalis</taxon>
    </lineage>
</organism>
<dbReference type="InterPro" id="IPR005119">
    <property type="entry name" value="LysR_subst-bd"/>
</dbReference>
<dbReference type="Proteomes" id="UP000019028">
    <property type="component" value="Chromosome"/>
</dbReference>
<feature type="domain" description="HTH lysR-type" evidence="5">
    <location>
        <begin position="1"/>
        <end position="58"/>
    </location>
</feature>
<dbReference type="EMBL" id="CP006569">
    <property type="protein sequence ID" value="AHF78512.1"/>
    <property type="molecule type" value="Genomic_DNA"/>
</dbReference>
<dbReference type="GO" id="GO:0003677">
    <property type="term" value="F:DNA binding"/>
    <property type="evidence" value="ECO:0007669"/>
    <property type="project" value="UniProtKB-KW"/>
</dbReference>
<dbReference type="GO" id="GO:0003700">
    <property type="term" value="F:DNA-binding transcription factor activity"/>
    <property type="evidence" value="ECO:0007669"/>
    <property type="project" value="InterPro"/>
</dbReference>
<dbReference type="Pfam" id="PF00126">
    <property type="entry name" value="HTH_1"/>
    <property type="match status" value="1"/>
</dbReference>
<keyword evidence="7" id="KW-1185">Reference proteome</keyword>
<evidence type="ECO:0000256" key="1">
    <source>
        <dbReference type="ARBA" id="ARBA00009437"/>
    </source>
</evidence>
<dbReference type="PRINTS" id="PR00039">
    <property type="entry name" value="HTHLYSR"/>
</dbReference>
<dbReference type="PANTHER" id="PTHR30419">
    <property type="entry name" value="HTH-TYPE TRANSCRIPTIONAL REGULATOR YBHD"/>
    <property type="match status" value="1"/>
</dbReference>
<accession>W0I178</accession>
<dbReference type="Gene3D" id="1.10.10.10">
    <property type="entry name" value="Winged helix-like DNA-binding domain superfamily/Winged helix DNA-binding domain"/>
    <property type="match status" value="1"/>
</dbReference>
<gene>
    <name evidence="6" type="ORF">Sant_3527</name>
</gene>
<dbReference type="SUPFAM" id="SSF46785">
    <property type="entry name" value="Winged helix' DNA-binding domain"/>
    <property type="match status" value="1"/>
</dbReference>
<dbReference type="InterPro" id="IPR000847">
    <property type="entry name" value="LysR_HTH_N"/>
</dbReference>
<sequence>MDLKRLQYFCTIAEQGSISKAAKLLNMAQPPLGKRLQELENEIGSPLFIRTSRRMRLTEAGTFLYRQACDILSKVNSLQQQTRQIATRKKRVVSIGVSYLFLRYFTTLLLDYYRQRPEWDIHILVSDSSHLEEMLLNHAIDIALMQCPADKTPWSLRELAPIDTLAVISSHDAARFAGRALKFDDFSGLPLILLHRIGGEGTYEMLRNTLYETLTPVNISIKVSEPSLILEMMEQGFDGAAFIPRSEFVPSPHGNYIACPLAEPLMIYKPALVSLSTSRDSLLWP</sequence>
<comment type="similarity">
    <text evidence="1">Belongs to the LysR transcriptional regulatory family.</text>
</comment>
<evidence type="ECO:0000259" key="5">
    <source>
        <dbReference type="PROSITE" id="PS50931"/>
    </source>
</evidence>
<dbReference type="InterPro" id="IPR036390">
    <property type="entry name" value="WH_DNA-bd_sf"/>
</dbReference>
<dbReference type="FunFam" id="1.10.10.10:FF:000001">
    <property type="entry name" value="LysR family transcriptional regulator"/>
    <property type="match status" value="1"/>
</dbReference>
<reference evidence="6 7" key="1">
    <citation type="journal article" date="2014" name="Genome Biol. Evol.">
        <title>Genome degeneration and adaptation in a nascent stage of symbiosis.</title>
        <authorList>
            <person name="Oakeson K.F."/>
            <person name="Gil R."/>
            <person name="Clayton A.L."/>
            <person name="Dunn D.M."/>
            <person name="von Niederhausern A.C."/>
            <person name="Hamil C."/>
            <person name="Aoyagi A."/>
            <person name="Duval B."/>
            <person name="Baca A."/>
            <person name="Silva F.J."/>
            <person name="Vallier A."/>
            <person name="Jackson D.G."/>
            <person name="Latorre A."/>
            <person name="Weiss R.B."/>
            <person name="Heddi A."/>
            <person name="Moya A."/>
            <person name="Dale C."/>
        </authorList>
    </citation>
    <scope>NUCLEOTIDE SEQUENCE [LARGE SCALE GENOMIC DNA]</scope>
    <source>
        <strain evidence="6 7">HS1</strain>
    </source>
</reference>
<name>W0I178_9GAMM</name>
<evidence type="ECO:0000256" key="2">
    <source>
        <dbReference type="ARBA" id="ARBA00023015"/>
    </source>
</evidence>
<dbReference type="GO" id="GO:0005829">
    <property type="term" value="C:cytosol"/>
    <property type="evidence" value="ECO:0007669"/>
    <property type="project" value="TreeGrafter"/>
</dbReference>
<dbReference type="CDD" id="cd05466">
    <property type="entry name" value="PBP2_LTTR_substrate"/>
    <property type="match status" value="1"/>
</dbReference>
<evidence type="ECO:0000256" key="4">
    <source>
        <dbReference type="ARBA" id="ARBA00023163"/>
    </source>
</evidence>
<dbReference type="SUPFAM" id="SSF53850">
    <property type="entry name" value="Periplasmic binding protein-like II"/>
    <property type="match status" value="1"/>
</dbReference>
<dbReference type="HOGENOM" id="CLU_039613_6_2_6"/>
<keyword evidence="3" id="KW-0238">DNA-binding</keyword>
<dbReference type="AlphaFoldDB" id="W0I178"/>
<dbReference type="Pfam" id="PF03466">
    <property type="entry name" value="LysR_substrate"/>
    <property type="match status" value="1"/>
</dbReference>
<dbReference type="OrthoDB" id="9803735at2"/>
<dbReference type="PATRIC" id="fig|1239307.3.peg.3884"/>